<sequence length="209" mass="22741">MLGIDHYTVFLVSCVVLNITPGSDTLYILGRSLAQGRAAGMMSVFGIISGAIVHTVLAAYGLSLILMKSALAFQLIKWIGAAYLIYMGIKALRSKSDASGMKQMERTANRKIYMQGFLTNLLNPKVALFYLAFLPQFVSADNSYGAIPFLILGLTFITTGTLWCCLIVLGTELASRRLRSGSMAKYLNKLTGIIFIALGIKLLRTVKPS</sequence>
<keyword evidence="2" id="KW-1003">Cell membrane</keyword>
<dbReference type="RefSeq" id="WP_188174541.1">
    <property type="nucleotide sequence ID" value="NZ_JACVVD010000003.1"/>
</dbReference>
<dbReference type="InterPro" id="IPR001123">
    <property type="entry name" value="LeuE-type"/>
</dbReference>
<dbReference type="Pfam" id="PF01810">
    <property type="entry name" value="LysE"/>
    <property type="match status" value="1"/>
</dbReference>
<name>A0A926KN58_9BACL</name>
<protein>
    <submittedName>
        <fullName evidence="7">LysE family translocator</fullName>
    </submittedName>
</protein>
<keyword evidence="8" id="KW-1185">Reference proteome</keyword>
<dbReference type="PANTHER" id="PTHR30086:SF20">
    <property type="entry name" value="ARGININE EXPORTER PROTEIN ARGO-RELATED"/>
    <property type="match status" value="1"/>
</dbReference>
<comment type="subcellular location">
    <subcellularLocation>
        <location evidence="1">Cell membrane</location>
        <topology evidence="1">Multi-pass membrane protein</topology>
    </subcellularLocation>
</comment>
<proteinExistence type="predicted"/>
<reference evidence="7" key="1">
    <citation type="submission" date="2020-09" db="EMBL/GenBank/DDBJ databases">
        <title>Draft Genome Sequence of Paenibacillus sp. WST5.</title>
        <authorList>
            <person name="Bao Z."/>
        </authorList>
    </citation>
    <scope>NUCLEOTIDE SEQUENCE</scope>
    <source>
        <strain evidence="7">WST5</strain>
    </source>
</reference>
<dbReference type="PIRSF" id="PIRSF006324">
    <property type="entry name" value="LeuE"/>
    <property type="match status" value="1"/>
</dbReference>
<keyword evidence="5 6" id="KW-0472">Membrane</keyword>
<evidence type="ECO:0000313" key="7">
    <source>
        <dbReference type="EMBL" id="MBD0380775.1"/>
    </source>
</evidence>
<gene>
    <name evidence="7" type="ORF">ICC18_11660</name>
</gene>
<comment type="caution">
    <text evidence="7">The sequence shown here is derived from an EMBL/GenBank/DDBJ whole genome shotgun (WGS) entry which is preliminary data.</text>
</comment>
<feature type="transmembrane region" description="Helical" evidence="6">
    <location>
        <begin position="41"/>
        <end position="65"/>
    </location>
</feature>
<dbReference type="EMBL" id="JACVVD010000003">
    <property type="protein sequence ID" value="MBD0380775.1"/>
    <property type="molecule type" value="Genomic_DNA"/>
</dbReference>
<feature type="transmembrane region" description="Helical" evidence="6">
    <location>
        <begin position="71"/>
        <end position="92"/>
    </location>
</feature>
<organism evidence="7 8">
    <name type="scientific">Paenibacillus sedimenti</name>
    <dbReference type="NCBI Taxonomy" id="2770274"/>
    <lineage>
        <taxon>Bacteria</taxon>
        <taxon>Bacillati</taxon>
        <taxon>Bacillota</taxon>
        <taxon>Bacilli</taxon>
        <taxon>Bacillales</taxon>
        <taxon>Paenibacillaceae</taxon>
        <taxon>Paenibacillus</taxon>
    </lineage>
</organism>
<dbReference type="GO" id="GO:0005886">
    <property type="term" value="C:plasma membrane"/>
    <property type="evidence" value="ECO:0007669"/>
    <property type="project" value="UniProtKB-SubCell"/>
</dbReference>
<evidence type="ECO:0000256" key="1">
    <source>
        <dbReference type="ARBA" id="ARBA00004651"/>
    </source>
</evidence>
<feature type="transmembrane region" description="Helical" evidence="6">
    <location>
        <begin position="186"/>
        <end position="203"/>
    </location>
</feature>
<evidence type="ECO:0000313" key="8">
    <source>
        <dbReference type="Proteomes" id="UP000650466"/>
    </source>
</evidence>
<accession>A0A926KN58</accession>
<dbReference type="PANTHER" id="PTHR30086">
    <property type="entry name" value="ARGININE EXPORTER PROTEIN ARGO"/>
    <property type="match status" value="1"/>
</dbReference>
<dbReference type="Proteomes" id="UP000650466">
    <property type="component" value="Unassembled WGS sequence"/>
</dbReference>
<evidence type="ECO:0000256" key="6">
    <source>
        <dbReference type="SAM" id="Phobius"/>
    </source>
</evidence>
<evidence type="ECO:0000256" key="3">
    <source>
        <dbReference type="ARBA" id="ARBA00022692"/>
    </source>
</evidence>
<keyword evidence="4 6" id="KW-1133">Transmembrane helix</keyword>
<feature type="transmembrane region" description="Helical" evidence="6">
    <location>
        <begin position="146"/>
        <end position="174"/>
    </location>
</feature>
<evidence type="ECO:0000256" key="2">
    <source>
        <dbReference type="ARBA" id="ARBA00022475"/>
    </source>
</evidence>
<feature type="transmembrane region" description="Helical" evidence="6">
    <location>
        <begin position="112"/>
        <end position="134"/>
    </location>
</feature>
<dbReference type="AlphaFoldDB" id="A0A926KN58"/>
<dbReference type="GO" id="GO:0015171">
    <property type="term" value="F:amino acid transmembrane transporter activity"/>
    <property type="evidence" value="ECO:0007669"/>
    <property type="project" value="TreeGrafter"/>
</dbReference>
<evidence type="ECO:0000256" key="4">
    <source>
        <dbReference type="ARBA" id="ARBA00022989"/>
    </source>
</evidence>
<evidence type="ECO:0000256" key="5">
    <source>
        <dbReference type="ARBA" id="ARBA00023136"/>
    </source>
</evidence>
<keyword evidence="3 6" id="KW-0812">Transmembrane</keyword>